<reference evidence="2 3" key="1">
    <citation type="submission" date="2018-10" db="EMBL/GenBank/DDBJ databases">
        <title>A high-quality apple genome assembly.</title>
        <authorList>
            <person name="Hu J."/>
        </authorList>
    </citation>
    <scope>NUCLEOTIDE SEQUENCE [LARGE SCALE GENOMIC DNA]</scope>
    <source>
        <strain evidence="3">cv. HFTH1</strain>
        <tissue evidence="2">Young leaf</tissue>
    </source>
</reference>
<accession>A0A498JPF3</accession>
<dbReference type="EMBL" id="RDQH01000332">
    <property type="protein sequence ID" value="RXH97330.1"/>
    <property type="molecule type" value="Genomic_DNA"/>
</dbReference>
<sequence>MVEKSTAVLQEAASQLPPETSIEDVMVPEDVGFQIMTEVLDENLGRRHGQVVRGMGKSRVRETGASSSRLNTSLMDEVTTLRGKLAIQEEQMRVQGEQMRAQGEQMKEQMRAQGEQMEAQLRVQSEEVRTYAATVRDLVRAIQTAGLQVSLPAPHLDPPSISEPPHPPDTQ</sequence>
<name>A0A498JPF3_MALDO</name>
<feature type="compositionally biased region" description="Pro residues" evidence="1">
    <location>
        <begin position="155"/>
        <end position="171"/>
    </location>
</feature>
<evidence type="ECO:0000256" key="1">
    <source>
        <dbReference type="SAM" id="MobiDB-lite"/>
    </source>
</evidence>
<keyword evidence="3" id="KW-1185">Reference proteome</keyword>
<evidence type="ECO:0000313" key="2">
    <source>
        <dbReference type="EMBL" id="RXH97330.1"/>
    </source>
</evidence>
<dbReference type="Proteomes" id="UP000290289">
    <property type="component" value="Chromosome 6"/>
</dbReference>
<feature type="region of interest" description="Disordered" evidence="1">
    <location>
        <begin position="150"/>
        <end position="171"/>
    </location>
</feature>
<dbReference type="AlphaFoldDB" id="A0A498JPF3"/>
<comment type="caution">
    <text evidence="2">The sequence shown here is derived from an EMBL/GenBank/DDBJ whole genome shotgun (WGS) entry which is preliminary data.</text>
</comment>
<organism evidence="2 3">
    <name type="scientific">Malus domestica</name>
    <name type="common">Apple</name>
    <name type="synonym">Pyrus malus</name>
    <dbReference type="NCBI Taxonomy" id="3750"/>
    <lineage>
        <taxon>Eukaryota</taxon>
        <taxon>Viridiplantae</taxon>
        <taxon>Streptophyta</taxon>
        <taxon>Embryophyta</taxon>
        <taxon>Tracheophyta</taxon>
        <taxon>Spermatophyta</taxon>
        <taxon>Magnoliopsida</taxon>
        <taxon>eudicotyledons</taxon>
        <taxon>Gunneridae</taxon>
        <taxon>Pentapetalae</taxon>
        <taxon>rosids</taxon>
        <taxon>fabids</taxon>
        <taxon>Rosales</taxon>
        <taxon>Rosaceae</taxon>
        <taxon>Amygdaloideae</taxon>
        <taxon>Maleae</taxon>
        <taxon>Malus</taxon>
    </lineage>
</organism>
<protein>
    <submittedName>
        <fullName evidence="2">Uncharacterized protein</fullName>
    </submittedName>
</protein>
<gene>
    <name evidence="2" type="ORF">DVH24_035998</name>
</gene>
<proteinExistence type="predicted"/>
<evidence type="ECO:0000313" key="3">
    <source>
        <dbReference type="Proteomes" id="UP000290289"/>
    </source>
</evidence>